<reference evidence="2" key="1">
    <citation type="submission" date="2016-11" db="UniProtKB">
        <authorList>
            <consortium name="WormBaseParasite"/>
        </authorList>
    </citation>
    <scope>IDENTIFICATION</scope>
</reference>
<protein>
    <submittedName>
        <fullName evidence="2">Transposase</fullName>
    </submittedName>
</protein>
<keyword evidence="1" id="KW-1185">Reference proteome</keyword>
<dbReference type="AlphaFoldDB" id="A0A1I8ALU4"/>
<evidence type="ECO:0000313" key="1">
    <source>
        <dbReference type="Proteomes" id="UP000095287"/>
    </source>
</evidence>
<dbReference type="Proteomes" id="UP000095287">
    <property type="component" value="Unplaced"/>
</dbReference>
<name>A0A1I8ALU4_9BILA</name>
<accession>A0A1I8ALU4</accession>
<proteinExistence type="predicted"/>
<organism evidence="1 2">
    <name type="scientific">Steinernema glaseri</name>
    <dbReference type="NCBI Taxonomy" id="37863"/>
    <lineage>
        <taxon>Eukaryota</taxon>
        <taxon>Metazoa</taxon>
        <taxon>Ecdysozoa</taxon>
        <taxon>Nematoda</taxon>
        <taxon>Chromadorea</taxon>
        <taxon>Rhabditida</taxon>
        <taxon>Tylenchina</taxon>
        <taxon>Panagrolaimomorpha</taxon>
        <taxon>Strongyloidoidea</taxon>
        <taxon>Steinernematidae</taxon>
        <taxon>Steinernema</taxon>
    </lineage>
</organism>
<sequence length="131" mass="14987">MGAQTWSDAEQQLSFALVFRLTRKTTKTTWRSAEQSTRSDYTEVQRRINTKSGNKRLLKTRRRTHYFLRALMWIRQIAGRLTPQAAKAIMDEKRSVESSLPEELRSGKLCAVALSGQVGGLRRTQKSTLNS</sequence>
<dbReference type="WBParaSite" id="L893_g7288.t1">
    <property type="protein sequence ID" value="L893_g7288.t1"/>
    <property type="gene ID" value="L893_g7288"/>
</dbReference>
<evidence type="ECO:0000313" key="2">
    <source>
        <dbReference type="WBParaSite" id="L893_g7288.t1"/>
    </source>
</evidence>